<feature type="chain" id="PRO_5002589087" evidence="1">
    <location>
        <begin position="28"/>
        <end position="142"/>
    </location>
</feature>
<evidence type="ECO:0000256" key="1">
    <source>
        <dbReference type="SAM" id="SignalP"/>
    </source>
</evidence>
<dbReference type="Proteomes" id="UP000053455">
    <property type="component" value="Unassembled WGS sequence"/>
</dbReference>
<dbReference type="PATRIC" id="fig|874156.12.peg.2600"/>
<keyword evidence="3" id="KW-1185">Reference proteome</keyword>
<evidence type="ECO:0000313" key="2">
    <source>
        <dbReference type="EMBL" id="KLI62905.1"/>
    </source>
</evidence>
<keyword evidence="1" id="KW-0732">Signal</keyword>
<protein>
    <submittedName>
        <fullName evidence="2">Uncharacterized protein</fullName>
    </submittedName>
</protein>
<comment type="caution">
    <text evidence="2">The sequence shown here is derived from an EMBL/GenBank/DDBJ whole genome shotgun (WGS) entry which is preliminary data.</text>
</comment>
<dbReference type="OrthoDB" id="7410925at2"/>
<accession>A0A0H0XRL9</accession>
<dbReference type="EMBL" id="LBHU01000004">
    <property type="protein sequence ID" value="KLI62905.1"/>
    <property type="molecule type" value="Genomic_DNA"/>
</dbReference>
<sequence>MAEFVTKIACLALLGAAGMALSNPVNAQSFDELDRLSDLTVNEESGIAAAQDQAARGLLLEALAALERVMAVYPESLNARMLHAFYLCAIDDQQGARVEINNMDEDDFGRQNLSELRARCPAASNEFRVLPAAPVQGGGKKG</sequence>
<reference evidence="2 3" key="1">
    <citation type="submission" date="2015-04" db="EMBL/GenBank/DDBJ databases">
        <title>The draft genome sequence of Erythrobacter marinus HWDM-33.</title>
        <authorList>
            <person name="Zhuang L."/>
            <person name="Liu Y."/>
            <person name="Shao Z."/>
        </authorList>
    </citation>
    <scope>NUCLEOTIDE SEQUENCE [LARGE SCALE GENOMIC DNA]</scope>
    <source>
        <strain evidence="2 3">HWDM-33</strain>
    </source>
</reference>
<evidence type="ECO:0000313" key="3">
    <source>
        <dbReference type="Proteomes" id="UP000053455"/>
    </source>
</evidence>
<dbReference type="RefSeq" id="WP_047094424.1">
    <property type="nucleotide sequence ID" value="NZ_LBHU01000004.1"/>
</dbReference>
<gene>
    <name evidence="2" type="ORF">AAV99_12630</name>
</gene>
<dbReference type="STRING" id="874156.GCA_001021555_02609"/>
<proteinExistence type="predicted"/>
<organism evidence="2 3">
    <name type="scientific">Aurantiacibacter marinus</name>
    <dbReference type="NCBI Taxonomy" id="874156"/>
    <lineage>
        <taxon>Bacteria</taxon>
        <taxon>Pseudomonadati</taxon>
        <taxon>Pseudomonadota</taxon>
        <taxon>Alphaproteobacteria</taxon>
        <taxon>Sphingomonadales</taxon>
        <taxon>Erythrobacteraceae</taxon>
        <taxon>Aurantiacibacter</taxon>
    </lineage>
</organism>
<dbReference type="AlphaFoldDB" id="A0A0H0XRL9"/>
<name>A0A0H0XRL9_9SPHN</name>
<feature type="signal peptide" evidence="1">
    <location>
        <begin position="1"/>
        <end position="27"/>
    </location>
</feature>